<evidence type="ECO:0008006" key="4">
    <source>
        <dbReference type="Google" id="ProtNLM"/>
    </source>
</evidence>
<gene>
    <name evidence="2" type="ORF">M436DRAFT_81394</name>
</gene>
<dbReference type="GeneID" id="25416778"/>
<accession>A0A074XHC8</accession>
<name>A0A074XHC8_9PEZI</name>
<feature type="region of interest" description="Disordered" evidence="1">
    <location>
        <begin position="163"/>
        <end position="182"/>
    </location>
</feature>
<evidence type="ECO:0000256" key="1">
    <source>
        <dbReference type="SAM" id="MobiDB-lite"/>
    </source>
</evidence>
<dbReference type="RefSeq" id="XP_013428303.1">
    <property type="nucleotide sequence ID" value="XM_013572849.1"/>
</dbReference>
<feature type="compositionally biased region" description="Low complexity" evidence="1">
    <location>
        <begin position="172"/>
        <end position="182"/>
    </location>
</feature>
<reference evidence="2 3" key="1">
    <citation type="journal article" date="2014" name="BMC Genomics">
        <title>Genome sequencing of four Aureobasidium pullulans varieties: biotechnological potential, stress tolerance, and description of new species.</title>
        <authorList>
            <person name="Gostin Ar C."/>
            <person name="Ohm R.A."/>
            <person name="Kogej T."/>
            <person name="Sonjak S."/>
            <person name="Turk M."/>
            <person name="Zajc J."/>
            <person name="Zalar P."/>
            <person name="Grube M."/>
            <person name="Sun H."/>
            <person name="Han J."/>
            <person name="Sharma A."/>
            <person name="Chiniquy J."/>
            <person name="Ngan C.Y."/>
            <person name="Lipzen A."/>
            <person name="Barry K."/>
            <person name="Grigoriev I.V."/>
            <person name="Gunde-Cimerman N."/>
        </authorList>
    </citation>
    <scope>NUCLEOTIDE SEQUENCE [LARGE SCALE GENOMIC DNA]</scope>
    <source>
        <strain evidence="2 3">CBS 147.97</strain>
    </source>
</reference>
<evidence type="ECO:0000313" key="2">
    <source>
        <dbReference type="EMBL" id="KEQ73976.1"/>
    </source>
</evidence>
<dbReference type="OrthoDB" id="4802432at2759"/>
<proteinExistence type="predicted"/>
<evidence type="ECO:0000313" key="3">
    <source>
        <dbReference type="Proteomes" id="UP000027730"/>
    </source>
</evidence>
<sequence length="479" mass="54244">MASSAPQEILALIVDHLAQLNEKLSPYALVNKSWQAAFERRIYSSVVVRSSPGVTDIRVKGWPKFWEPHNQQGLSLEIFINITNGPQDWQQARRTYVRKIFYGVAVPYWLDEVPETDGDYAHDKFCRRKNNQAFSKSVCRLFEHLSTWTDQKISLRIALQAEDASTDEQSGEQESTSTTGTGEEITRYRAEFVSGYPLPRASCITSLEITELLTGETVWSELWASDEDVWENKISLPACLRIASACGALKEIYFDGGDGEPLAGPNMRLARRTAAAKEMSRLPRTVKDVYLFWNSPSKVGIADVRRPNESASQDLFCATLHKFSMQLQHLRTSEMEIFPELFCPVGLELPIEAHWPYLETLHLDRVCAYGPFSDVARHADGTPKEDPLAERYVNDLYTSLGHAVQKMPRLKSMKLSFGSLAHGLDLWFKNEQWNLTLCVFSKSQPSPEFTKAWKVPGGSLQPYTFLNTQKATYSSWPPS</sequence>
<dbReference type="EMBL" id="KL584708">
    <property type="protein sequence ID" value="KEQ73976.1"/>
    <property type="molecule type" value="Genomic_DNA"/>
</dbReference>
<dbReference type="HOGENOM" id="CLU_547575_0_0_1"/>
<organism evidence="2 3">
    <name type="scientific">Aureobasidium namibiae CBS 147.97</name>
    <dbReference type="NCBI Taxonomy" id="1043004"/>
    <lineage>
        <taxon>Eukaryota</taxon>
        <taxon>Fungi</taxon>
        <taxon>Dikarya</taxon>
        <taxon>Ascomycota</taxon>
        <taxon>Pezizomycotina</taxon>
        <taxon>Dothideomycetes</taxon>
        <taxon>Dothideomycetidae</taxon>
        <taxon>Dothideales</taxon>
        <taxon>Saccotheciaceae</taxon>
        <taxon>Aureobasidium</taxon>
    </lineage>
</organism>
<dbReference type="STRING" id="1043004.A0A074XHC8"/>
<dbReference type="AlphaFoldDB" id="A0A074XHC8"/>
<keyword evidence="3" id="KW-1185">Reference proteome</keyword>
<dbReference type="Proteomes" id="UP000027730">
    <property type="component" value="Unassembled WGS sequence"/>
</dbReference>
<protein>
    <recommendedName>
        <fullName evidence="4">F-box domain-containing protein</fullName>
    </recommendedName>
</protein>